<dbReference type="HOGENOM" id="CLU_047251_0_0_10"/>
<dbReference type="InterPro" id="IPR050301">
    <property type="entry name" value="NTE"/>
</dbReference>
<dbReference type="Gene3D" id="3.40.1090.10">
    <property type="entry name" value="Cytosolic phospholipase A2 catalytic domain"/>
    <property type="match status" value="2"/>
</dbReference>
<feature type="short sequence motif" description="GXSXG" evidence="4">
    <location>
        <begin position="64"/>
        <end position="68"/>
    </location>
</feature>
<dbReference type="InterPro" id="IPR016035">
    <property type="entry name" value="Acyl_Trfase/lysoPLipase"/>
</dbReference>
<keyword evidence="1 4" id="KW-0378">Hydrolase</keyword>
<feature type="short sequence motif" description="GXGXXG" evidence="4">
    <location>
        <begin position="37"/>
        <end position="42"/>
    </location>
</feature>
<accession>I6ZZ23</accession>
<evidence type="ECO:0000259" key="5">
    <source>
        <dbReference type="PROSITE" id="PS51635"/>
    </source>
</evidence>
<comment type="caution">
    <text evidence="4">Lacks conserved residue(s) required for the propagation of feature annotation.</text>
</comment>
<gene>
    <name evidence="6" type="ordered locus">MROS_1028</name>
</gene>
<organism evidence="6 7">
    <name type="scientific">Melioribacter roseus (strain DSM 23840 / JCM 17771 / VKM B-2668 / P3M-2)</name>
    <dbReference type="NCBI Taxonomy" id="1191523"/>
    <lineage>
        <taxon>Bacteria</taxon>
        <taxon>Pseudomonadati</taxon>
        <taxon>Ignavibacteriota</taxon>
        <taxon>Ignavibacteria</taxon>
        <taxon>Ignavibacteriales</taxon>
        <taxon>Melioribacteraceae</taxon>
        <taxon>Melioribacter</taxon>
    </lineage>
</organism>
<dbReference type="PANTHER" id="PTHR14226">
    <property type="entry name" value="NEUROPATHY TARGET ESTERASE/SWISS CHEESE D.MELANOGASTER"/>
    <property type="match status" value="1"/>
</dbReference>
<dbReference type="InterPro" id="IPR002641">
    <property type="entry name" value="PNPLA_dom"/>
</dbReference>
<keyword evidence="2 4" id="KW-0442">Lipid degradation</keyword>
<evidence type="ECO:0000256" key="2">
    <source>
        <dbReference type="ARBA" id="ARBA00022963"/>
    </source>
</evidence>
<dbReference type="GO" id="GO:0016042">
    <property type="term" value="P:lipid catabolic process"/>
    <property type="evidence" value="ECO:0007669"/>
    <property type="project" value="UniProtKB-UniRule"/>
</dbReference>
<dbReference type="PANTHER" id="PTHR14226:SF76">
    <property type="entry name" value="NTE FAMILY PROTEIN RSSA"/>
    <property type="match status" value="1"/>
</dbReference>
<keyword evidence="3 4" id="KW-0443">Lipid metabolism</keyword>
<feature type="domain" description="PNPLA" evidence="5">
    <location>
        <begin position="33"/>
        <end position="223"/>
    </location>
</feature>
<dbReference type="STRING" id="1191523.MROS_1028"/>
<keyword evidence="7" id="KW-1185">Reference proteome</keyword>
<feature type="active site" description="Proton acceptor" evidence="4">
    <location>
        <position position="210"/>
    </location>
</feature>
<evidence type="ECO:0000313" key="7">
    <source>
        <dbReference type="Proteomes" id="UP000009011"/>
    </source>
</evidence>
<dbReference type="KEGG" id="mro:MROS_1028"/>
<dbReference type="SUPFAM" id="SSF52151">
    <property type="entry name" value="FabD/lysophospholipase-like"/>
    <property type="match status" value="1"/>
</dbReference>
<dbReference type="PROSITE" id="PS51635">
    <property type="entry name" value="PNPLA"/>
    <property type="match status" value="1"/>
</dbReference>
<dbReference type="eggNOG" id="COG1752">
    <property type="taxonomic scope" value="Bacteria"/>
</dbReference>
<dbReference type="Pfam" id="PF01734">
    <property type="entry name" value="Patatin"/>
    <property type="match status" value="1"/>
</dbReference>
<dbReference type="Proteomes" id="UP000009011">
    <property type="component" value="Chromosome"/>
</dbReference>
<sequence length="347" mass="38853">MYIIKFFRPHIKILFYFCIYNNFLGKEVSKLGIALGGGGARGLAHIGVLKTLEKNKIKIHSITGCSMGAIIGGLYAYYGNIDDVESFIESVLNNPRFKELGISKLSESKGALDKNFLEQLFDFIEVRFKAFKSLSSLSYFEEDEAEEMFGVIPDVPIENLKLKFSAVATDLISGEEINFTSGSLRTAIRASSAIPGIFPPVKYKDYLLVDGYTSETVPATKLKELGADRVLAVDVMRQLKYSKAPDNIIDLLYRTEDITSYHLALLKLQEADLVIHPDIKNLSWADFERAGEIIKAGELAAIENLYEIKNWSTGFLLLYGSLSSCDYLREPEIFLFESYPAEAHLTD</sequence>
<evidence type="ECO:0000256" key="1">
    <source>
        <dbReference type="ARBA" id="ARBA00022801"/>
    </source>
</evidence>
<protein>
    <submittedName>
        <fullName evidence="6">Putative phospholipase, patatin family</fullName>
    </submittedName>
</protein>
<evidence type="ECO:0000256" key="4">
    <source>
        <dbReference type="PROSITE-ProRule" id="PRU01161"/>
    </source>
</evidence>
<proteinExistence type="predicted"/>
<name>I6ZZ23_MELRP</name>
<dbReference type="EMBL" id="CP003557">
    <property type="protein sequence ID" value="AFN74268.1"/>
    <property type="molecule type" value="Genomic_DNA"/>
</dbReference>
<evidence type="ECO:0000313" key="6">
    <source>
        <dbReference type="EMBL" id="AFN74268.1"/>
    </source>
</evidence>
<reference evidence="6 7" key="1">
    <citation type="journal article" date="2013" name="PLoS ONE">
        <title>Genomic analysis of Melioribacter roseus, facultatively anaerobic organotrophic bacterium representing a novel deep lineage within Bacteriodetes/Chlorobi group.</title>
        <authorList>
            <person name="Kadnikov V.V."/>
            <person name="Mardanov A.V."/>
            <person name="Podosokorskaya O.A."/>
            <person name="Gavrilov S.N."/>
            <person name="Kublanov I.V."/>
            <person name="Beletsky A.V."/>
            <person name="Bonch-Osmolovskaya E.A."/>
            <person name="Ravin N.V."/>
        </authorList>
    </citation>
    <scope>NUCLEOTIDE SEQUENCE [LARGE SCALE GENOMIC DNA]</scope>
    <source>
        <strain evidence="7">JCM 17771 / P3M-2</strain>
    </source>
</reference>
<evidence type="ECO:0000256" key="3">
    <source>
        <dbReference type="ARBA" id="ARBA00023098"/>
    </source>
</evidence>
<feature type="active site" description="Nucleophile" evidence="4">
    <location>
        <position position="66"/>
    </location>
</feature>
<dbReference type="AlphaFoldDB" id="I6ZZ23"/>
<dbReference type="GO" id="GO:0016787">
    <property type="term" value="F:hydrolase activity"/>
    <property type="evidence" value="ECO:0007669"/>
    <property type="project" value="UniProtKB-UniRule"/>
</dbReference>